<gene>
    <name evidence="5" type="ORF">LIER_01172</name>
</gene>
<name>A0AAV3NK21_LITER</name>
<comment type="caution">
    <text evidence="5">The sequence shown here is derived from an EMBL/GenBank/DDBJ whole genome shotgun (WGS) entry which is preliminary data.</text>
</comment>
<accession>A0AAV3NK21</accession>
<evidence type="ECO:0000256" key="2">
    <source>
        <dbReference type="ARBA" id="ARBA00023054"/>
    </source>
</evidence>
<dbReference type="Proteomes" id="UP001454036">
    <property type="component" value="Unassembled WGS sequence"/>
</dbReference>
<feature type="compositionally biased region" description="Acidic residues" evidence="4">
    <location>
        <begin position="144"/>
        <end position="153"/>
    </location>
</feature>
<evidence type="ECO:0000256" key="1">
    <source>
        <dbReference type="ARBA" id="ARBA00009778"/>
    </source>
</evidence>
<proteinExistence type="inferred from homology"/>
<evidence type="ECO:0000313" key="5">
    <source>
        <dbReference type="EMBL" id="GAA0139675.1"/>
    </source>
</evidence>
<feature type="region of interest" description="Disordered" evidence="4">
    <location>
        <begin position="1"/>
        <end position="74"/>
    </location>
</feature>
<dbReference type="PANTHER" id="PTHR34224:SF2">
    <property type="entry name" value="INTERACTOR OF CONSTITUTIVE ACTIVE ROPS 4"/>
    <property type="match status" value="1"/>
</dbReference>
<keyword evidence="2 3" id="KW-0175">Coiled coil</keyword>
<feature type="region of interest" description="Disordered" evidence="4">
    <location>
        <begin position="93"/>
        <end position="165"/>
    </location>
</feature>
<dbReference type="InterPro" id="IPR029688">
    <property type="entry name" value="ICR"/>
</dbReference>
<feature type="compositionally biased region" description="Basic and acidic residues" evidence="4">
    <location>
        <begin position="31"/>
        <end position="50"/>
    </location>
</feature>
<reference evidence="5 6" key="1">
    <citation type="submission" date="2024-01" db="EMBL/GenBank/DDBJ databases">
        <title>The complete chloroplast genome sequence of Lithospermum erythrorhizon: insights into the phylogenetic relationship among Boraginaceae species and the maternal lineages of purple gromwells.</title>
        <authorList>
            <person name="Okada T."/>
            <person name="Watanabe K."/>
        </authorList>
    </citation>
    <scope>NUCLEOTIDE SEQUENCE [LARGE SCALE GENOMIC DNA]</scope>
</reference>
<feature type="region of interest" description="Disordered" evidence="4">
    <location>
        <begin position="320"/>
        <end position="385"/>
    </location>
</feature>
<evidence type="ECO:0000256" key="4">
    <source>
        <dbReference type="SAM" id="MobiDB-lite"/>
    </source>
</evidence>
<evidence type="ECO:0008006" key="7">
    <source>
        <dbReference type="Google" id="ProtNLM"/>
    </source>
</evidence>
<evidence type="ECO:0000313" key="6">
    <source>
        <dbReference type="Proteomes" id="UP001454036"/>
    </source>
</evidence>
<dbReference type="PANTHER" id="PTHR34224">
    <property type="entry name" value="INTERACTOR OF CONSTITUTIVE ACTIVE ROPS 2, CHLOROPLASTIC-RELATED"/>
    <property type="match status" value="1"/>
</dbReference>
<dbReference type="AlphaFoldDB" id="A0AAV3NK21"/>
<keyword evidence="6" id="KW-1185">Reference proteome</keyword>
<dbReference type="EMBL" id="BAABME010000109">
    <property type="protein sequence ID" value="GAA0139675.1"/>
    <property type="molecule type" value="Genomic_DNA"/>
</dbReference>
<evidence type="ECO:0000256" key="3">
    <source>
        <dbReference type="SAM" id="Coils"/>
    </source>
</evidence>
<feature type="compositionally biased region" description="Polar residues" evidence="4">
    <location>
        <begin position="133"/>
        <end position="142"/>
    </location>
</feature>
<sequence length="385" mass="42620">MPRPRLSEMPQRQSTRAPIQVRTSASSISDPLHHRATTDRSPRLGLDRRSPRGGSQSDPPANQKKLGTRIADLESQLGQAQNELKSLKYQLASAEAAKKAAQELLDDDKKPKRKPNASTKRSPPSKDQESIQKDGNFSNKCEVSNEDQEETDVFEVPIEKPQKKTADLSLESSVVTDEELEKPLLTDGELALKGDEISVVRGKLEDRERELEILGKENESLKIQLNEKFVEISSAKVKQEEMSMSLDQVLSELETSKSNALDMKNKLEGAEKAKDELENEMKRLRIQTEQWRKAADAAAAILAGEGVEMNNGRRRLSERCGSMDKYGSGGGDDAFNPPPIVSGFDGGVIRSPGLVDDSDDVYGNGKRKSSGMRMFGDLWKKKGQK</sequence>
<feature type="coiled-coil region" evidence="3">
    <location>
        <begin position="253"/>
        <end position="294"/>
    </location>
</feature>
<protein>
    <recommendedName>
        <fullName evidence="7">Interactor of constitutive active ROPs 4</fullName>
    </recommendedName>
</protein>
<feature type="compositionally biased region" description="Polar residues" evidence="4">
    <location>
        <begin position="10"/>
        <end position="29"/>
    </location>
</feature>
<organism evidence="5 6">
    <name type="scientific">Lithospermum erythrorhizon</name>
    <name type="common">Purple gromwell</name>
    <name type="synonym">Lithospermum officinale var. erythrorhizon</name>
    <dbReference type="NCBI Taxonomy" id="34254"/>
    <lineage>
        <taxon>Eukaryota</taxon>
        <taxon>Viridiplantae</taxon>
        <taxon>Streptophyta</taxon>
        <taxon>Embryophyta</taxon>
        <taxon>Tracheophyta</taxon>
        <taxon>Spermatophyta</taxon>
        <taxon>Magnoliopsida</taxon>
        <taxon>eudicotyledons</taxon>
        <taxon>Gunneridae</taxon>
        <taxon>Pentapetalae</taxon>
        <taxon>asterids</taxon>
        <taxon>lamiids</taxon>
        <taxon>Boraginales</taxon>
        <taxon>Boraginaceae</taxon>
        <taxon>Boraginoideae</taxon>
        <taxon>Lithospermeae</taxon>
        <taxon>Lithospermum</taxon>
    </lineage>
</organism>
<comment type="similarity">
    <text evidence="1">Belongs to the ICR family.</text>
</comment>